<evidence type="ECO:0000256" key="1">
    <source>
        <dbReference type="SAM" id="MobiDB-lite"/>
    </source>
</evidence>
<dbReference type="Proteomes" id="UP001236415">
    <property type="component" value="Chromosome"/>
</dbReference>
<evidence type="ECO:0000313" key="4">
    <source>
        <dbReference type="Proteomes" id="UP001236415"/>
    </source>
</evidence>
<dbReference type="GO" id="GO:0016757">
    <property type="term" value="F:glycosyltransferase activity"/>
    <property type="evidence" value="ECO:0007669"/>
    <property type="project" value="UniProtKB-KW"/>
</dbReference>
<name>A0ABY8WZB0_9BACL</name>
<dbReference type="Pfam" id="PF00535">
    <property type="entry name" value="Glycos_transf_2"/>
    <property type="match status" value="1"/>
</dbReference>
<dbReference type="Gene3D" id="3.90.550.10">
    <property type="entry name" value="Spore Coat Polysaccharide Biosynthesis Protein SpsA, Chain A"/>
    <property type="match status" value="1"/>
</dbReference>
<dbReference type="InterPro" id="IPR001173">
    <property type="entry name" value="Glyco_trans_2-like"/>
</dbReference>
<dbReference type="EC" id="2.4.-.-" evidence="3"/>
<feature type="region of interest" description="Disordered" evidence="1">
    <location>
        <begin position="1"/>
        <end position="37"/>
    </location>
</feature>
<feature type="compositionally biased region" description="Basic residues" evidence="1">
    <location>
        <begin position="8"/>
        <end position="25"/>
    </location>
</feature>
<evidence type="ECO:0000259" key="2">
    <source>
        <dbReference type="Pfam" id="PF00535"/>
    </source>
</evidence>
<proteinExistence type="predicted"/>
<dbReference type="EMBL" id="CP127162">
    <property type="protein sequence ID" value="WIV18562.1"/>
    <property type="molecule type" value="Genomic_DNA"/>
</dbReference>
<dbReference type="RefSeq" id="WP_285744034.1">
    <property type="nucleotide sequence ID" value="NZ_CP127162.1"/>
</dbReference>
<sequence>MRNSTAKKTMKPRKRKNKSTKRNHVSRTSSASSSASKTLRILGVKAGLAASKKRHSSSKSIQDVHAEFTSWYFESVTKPLPYGQVRQIAEAYQHAFYLKKKSTNLPILLPLTHSAAAVVSASDEEGTLGAVLHELSRLPLQEIIVVLNGCSDNSYAVAREYPLVTIIYEPERVGHDVGRAIGAQMTTAETVLFTDGDIVISAEQLAPFLYAVDTGVDMALNDLRSYLPSFANQDTVTRLKSYLNSVLNRRDLGASSLISVPHALSKKCIQTIGYSSLVVPPLAQTTAIQKGCTVEVASSVDVITKNRRRLGNVGKGNSVEQMIIGDHAEALSSLLSTLHGEAEAKTEASLLSRVEIARWRNAK</sequence>
<protein>
    <submittedName>
        <fullName evidence="3">Glycosyltransferase</fullName>
        <ecNumber evidence="3">2.4.-.-</ecNumber>
    </submittedName>
</protein>
<feature type="domain" description="Glycosyltransferase 2-like" evidence="2">
    <location>
        <begin position="118"/>
        <end position="232"/>
    </location>
</feature>
<dbReference type="InterPro" id="IPR029044">
    <property type="entry name" value="Nucleotide-diphossugar_trans"/>
</dbReference>
<keyword evidence="3" id="KW-0808">Transferase</keyword>
<organism evidence="3 4">
    <name type="scientific">Paenibacillus polygoni</name>
    <dbReference type="NCBI Taxonomy" id="3050112"/>
    <lineage>
        <taxon>Bacteria</taxon>
        <taxon>Bacillati</taxon>
        <taxon>Bacillota</taxon>
        <taxon>Bacilli</taxon>
        <taxon>Bacillales</taxon>
        <taxon>Paenibacillaceae</taxon>
        <taxon>Paenibacillus</taxon>
    </lineage>
</organism>
<accession>A0ABY8WZB0</accession>
<dbReference type="SUPFAM" id="SSF53448">
    <property type="entry name" value="Nucleotide-diphospho-sugar transferases"/>
    <property type="match status" value="1"/>
</dbReference>
<dbReference type="CDD" id="cd00761">
    <property type="entry name" value="Glyco_tranf_GTA_type"/>
    <property type="match status" value="1"/>
</dbReference>
<reference evidence="3 4" key="1">
    <citation type="submission" date="2023-06" db="EMBL/GenBank/DDBJ databases">
        <title>Paenibacillus polygonum sp. nov., an endophytic bacterium, isolated from Polygonum lapathifolium L. in Nanji Wetland National Nature Reserve, South of Poyang Lake, Jiangxi Province, China.</title>
        <authorList>
            <person name="Yu Z."/>
        </authorList>
    </citation>
    <scope>NUCLEOTIDE SEQUENCE [LARGE SCALE GENOMIC DNA]</scope>
    <source>
        <strain evidence="3 4">C31</strain>
    </source>
</reference>
<evidence type="ECO:0000313" key="3">
    <source>
        <dbReference type="EMBL" id="WIV18562.1"/>
    </source>
</evidence>
<keyword evidence="3" id="KW-0328">Glycosyltransferase</keyword>
<gene>
    <name evidence="3" type="ORF">QPK24_19670</name>
</gene>
<keyword evidence="4" id="KW-1185">Reference proteome</keyword>